<organism evidence="2 3">
    <name type="scientific">Dichanthelium oligosanthes</name>
    <dbReference type="NCBI Taxonomy" id="888268"/>
    <lineage>
        <taxon>Eukaryota</taxon>
        <taxon>Viridiplantae</taxon>
        <taxon>Streptophyta</taxon>
        <taxon>Embryophyta</taxon>
        <taxon>Tracheophyta</taxon>
        <taxon>Spermatophyta</taxon>
        <taxon>Magnoliopsida</taxon>
        <taxon>Liliopsida</taxon>
        <taxon>Poales</taxon>
        <taxon>Poaceae</taxon>
        <taxon>PACMAD clade</taxon>
        <taxon>Panicoideae</taxon>
        <taxon>Panicodae</taxon>
        <taxon>Paniceae</taxon>
        <taxon>Dichantheliinae</taxon>
        <taxon>Dichanthelium</taxon>
    </lineage>
</organism>
<gene>
    <name evidence="2" type="ORF">BAE44_0006281</name>
</gene>
<dbReference type="Proteomes" id="UP000095767">
    <property type="component" value="Unassembled WGS sequence"/>
</dbReference>
<evidence type="ECO:0000313" key="2">
    <source>
        <dbReference type="EMBL" id="OEL32700.1"/>
    </source>
</evidence>
<dbReference type="AlphaFoldDB" id="A0A1E5W5X0"/>
<comment type="caution">
    <text evidence="2">The sequence shown here is derived from an EMBL/GenBank/DDBJ whole genome shotgun (WGS) entry which is preliminary data.</text>
</comment>
<accession>A0A1E5W5X0</accession>
<feature type="compositionally biased region" description="Basic residues" evidence="1">
    <location>
        <begin position="33"/>
        <end position="44"/>
    </location>
</feature>
<reference evidence="2 3" key="1">
    <citation type="submission" date="2016-09" db="EMBL/GenBank/DDBJ databases">
        <title>The draft genome of Dichanthelium oligosanthes: A C3 panicoid grass species.</title>
        <authorList>
            <person name="Studer A.J."/>
            <person name="Schnable J.C."/>
            <person name="Brutnell T.P."/>
        </authorList>
    </citation>
    <scope>NUCLEOTIDE SEQUENCE [LARGE SCALE GENOMIC DNA]</scope>
    <source>
        <strain evidence="3">cv. Kellogg 1175</strain>
        <tissue evidence="2">Leaf</tissue>
    </source>
</reference>
<protein>
    <submittedName>
        <fullName evidence="2">Uncharacterized protein</fullName>
    </submittedName>
</protein>
<feature type="compositionally biased region" description="Polar residues" evidence="1">
    <location>
        <begin position="7"/>
        <end position="17"/>
    </location>
</feature>
<feature type="compositionally biased region" description="Pro residues" evidence="1">
    <location>
        <begin position="53"/>
        <end position="65"/>
    </location>
</feature>
<name>A0A1E5W5X0_9POAL</name>
<evidence type="ECO:0000256" key="1">
    <source>
        <dbReference type="SAM" id="MobiDB-lite"/>
    </source>
</evidence>
<dbReference type="EMBL" id="LWDX02020529">
    <property type="protein sequence ID" value="OEL32700.1"/>
    <property type="molecule type" value="Genomic_DNA"/>
</dbReference>
<sequence length="132" mass="13955">LLRAPPATSSSLMSSGHQPDPPHPQLDSASSPRSRRMRARRRSAPRAGAWGPSEPPHAPSGRPPCWPCQGWRRWRRCGFRRSQRGGGGGLKPERWAGRTPGIVARRAAAHSAGLGGGTKGGASAVEAVVSGW</sequence>
<keyword evidence="3" id="KW-1185">Reference proteome</keyword>
<feature type="non-terminal residue" evidence="2">
    <location>
        <position position="1"/>
    </location>
</feature>
<feature type="region of interest" description="Disordered" evidence="1">
    <location>
        <begin position="1"/>
        <end position="65"/>
    </location>
</feature>
<proteinExistence type="predicted"/>
<evidence type="ECO:0000313" key="3">
    <source>
        <dbReference type="Proteomes" id="UP000095767"/>
    </source>
</evidence>